<keyword evidence="2" id="KW-0238">DNA-binding</keyword>
<dbReference type="PRINTS" id="PR00598">
    <property type="entry name" value="HTHMARR"/>
</dbReference>
<keyword evidence="6" id="KW-1185">Reference proteome</keyword>
<evidence type="ECO:0000313" key="5">
    <source>
        <dbReference type="EMBL" id="MEK8028341.1"/>
    </source>
</evidence>
<dbReference type="PROSITE" id="PS01117">
    <property type="entry name" value="HTH_MARR_1"/>
    <property type="match status" value="1"/>
</dbReference>
<evidence type="ECO:0000259" key="4">
    <source>
        <dbReference type="PROSITE" id="PS50995"/>
    </source>
</evidence>
<keyword evidence="3" id="KW-0804">Transcription</keyword>
<proteinExistence type="predicted"/>
<dbReference type="PROSITE" id="PS50995">
    <property type="entry name" value="HTH_MARR_2"/>
    <property type="match status" value="1"/>
</dbReference>
<dbReference type="InterPro" id="IPR036390">
    <property type="entry name" value="WH_DNA-bd_sf"/>
</dbReference>
<dbReference type="EMBL" id="JBBUTF010000022">
    <property type="protein sequence ID" value="MEK8028341.1"/>
    <property type="molecule type" value="Genomic_DNA"/>
</dbReference>
<reference evidence="5 6" key="1">
    <citation type="submission" date="2024-04" db="EMBL/GenBank/DDBJ databases">
        <title>Novel species of the genus Ideonella isolated from streams.</title>
        <authorList>
            <person name="Lu H."/>
        </authorList>
    </citation>
    <scope>NUCLEOTIDE SEQUENCE [LARGE SCALE GENOMIC DNA]</scope>
    <source>
        <strain evidence="5 6">BYS139W</strain>
    </source>
</reference>
<feature type="domain" description="HTH marR-type" evidence="4">
    <location>
        <begin position="28"/>
        <end position="161"/>
    </location>
</feature>
<sequence length="165" mass="17931">MSEPHPLDDDADGRETSSTAGIDHACLQHLLGYQIARADIPTRRAFAHRIGKPLNLTAVEFSTLVLLAHNTGATPKQLADALAMHAPAISVLLDRLAQRGLLERVRSETDRRLQHVLLTAEGRQLADEARERSLTAERTLLQGLSAAERAILVELLQKVAGARGV</sequence>
<evidence type="ECO:0000313" key="6">
    <source>
        <dbReference type="Proteomes" id="UP001368500"/>
    </source>
</evidence>
<comment type="caution">
    <text evidence="5">The sequence shown here is derived from an EMBL/GenBank/DDBJ whole genome shotgun (WGS) entry which is preliminary data.</text>
</comment>
<evidence type="ECO:0000256" key="3">
    <source>
        <dbReference type="ARBA" id="ARBA00023163"/>
    </source>
</evidence>
<dbReference type="RefSeq" id="WP_341376126.1">
    <property type="nucleotide sequence ID" value="NZ_JBBUTF010000022.1"/>
</dbReference>
<dbReference type="Pfam" id="PF12802">
    <property type="entry name" value="MarR_2"/>
    <property type="match status" value="1"/>
</dbReference>
<dbReference type="InterPro" id="IPR000835">
    <property type="entry name" value="HTH_MarR-typ"/>
</dbReference>
<dbReference type="InterPro" id="IPR023187">
    <property type="entry name" value="Tscrpt_reg_MarR-type_CS"/>
</dbReference>
<dbReference type="Gene3D" id="1.10.10.10">
    <property type="entry name" value="Winged helix-like DNA-binding domain superfamily/Winged helix DNA-binding domain"/>
    <property type="match status" value="1"/>
</dbReference>
<dbReference type="InterPro" id="IPR036388">
    <property type="entry name" value="WH-like_DNA-bd_sf"/>
</dbReference>
<dbReference type="SUPFAM" id="SSF46785">
    <property type="entry name" value="Winged helix' DNA-binding domain"/>
    <property type="match status" value="1"/>
</dbReference>
<keyword evidence="1" id="KW-0805">Transcription regulation</keyword>
<evidence type="ECO:0000256" key="1">
    <source>
        <dbReference type="ARBA" id="ARBA00023015"/>
    </source>
</evidence>
<dbReference type="SMART" id="SM00347">
    <property type="entry name" value="HTH_MARR"/>
    <property type="match status" value="1"/>
</dbReference>
<gene>
    <name evidence="5" type="ORF">AACH11_20465</name>
</gene>
<evidence type="ECO:0000256" key="2">
    <source>
        <dbReference type="ARBA" id="ARBA00023125"/>
    </source>
</evidence>
<accession>A0ABU9BEW3</accession>
<dbReference type="PANTHER" id="PTHR42756:SF1">
    <property type="entry name" value="TRANSCRIPTIONAL REPRESSOR OF EMRAB OPERON"/>
    <property type="match status" value="1"/>
</dbReference>
<organism evidence="5 6">
    <name type="scientific">Pseudaquabacterium rugosum</name>
    <dbReference type="NCBI Taxonomy" id="2984194"/>
    <lineage>
        <taxon>Bacteria</taxon>
        <taxon>Pseudomonadati</taxon>
        <taxon>Pseudomonadota</taxon>
        <taxon>Betaproteobacteria</taxon>
        <taxon>Burkholderiales</taxon>
        <taxon>Sphaerotilaceae</taxon>
        <taxon>Pseudaquabacterium</taxon>
    </lineage>
</organism>
<protein>
    <submittedName>
        <fullName evidence="5">MarR family transcriptional regulator</fullName>
    </submittedName>
</protein>
<name>A0ABU9BEW3_9BURK</name>
<dbReference type="Proteomes" id="UP001368500">
    <property type="component" value="Unassembled WGS sequence"/>
</dbReference>
<dbReference type="PANTHER" id="PTHR42756">
    <property type="entry name" value="TRANSCRIPTIONAL REGULATOR, MARR"/>
    <property type="match status" value="1"/>
</dbReference>